<feature type="compositionally biased region" description="Polar residues" evidence="1">
    <location>
        <begin position="1"/>
        <end position="11"/>
    </location>
</feature>
<sequence length="79" mass="8571">METSEETTPSISICPDTWPAPIASSSGRGSSAIHGARALTAQEPLDAGLRRPSSIVPTSEYFQSTRPKILPEFPFIRRN</sequence>
<evidence type="ECO:0000313" key="2">
    <source>
        <dbReference type="EMBL" id="KAK7075979.1"/>
    </source>
</evidence>
<protein>
    <submittedName>
        <fullName evidence="2">Uncharacterized protein</fullName>
    </submittedName>
</protein>
<dbReference type="Proteomes" id="UP001381693">
    <property type="component" value="Unassembled WGS sequence"/>
</dbReference>
<evidence type="ECO:0000256" key="1">
    <source>
        <dbReference type="SAM" id="MobiDB-lite"/>
    </source>
</evidence>
<organism evidence="2 3">
    <name type="scientific">Halocaridina rubra</name>
    <name type="common">Hawaiian red shrimp</name>
    <dbReference type="NCBI Taxonomy" id="373956"/>
    <lineage>
        <taxon>Eukaryota</taxon>
        <taxon>Metazoa</taxon>
        <taxon>Ecdysozoa</taxon>
        <taxon>Arthropoda</taxon>
        <taxon>Crustacea</taxon>
        <taxon>Multicrustacea</taxon>
        <taxon>Malacostraca</taxon>
        <taxon>Eumalacostraca</taxon>
        <taxon>Eucarida</taxon>
        <taxon>Decapoda</taxon>
        <taxon>Pleocyemata</taxon>
        <taxon>Caridea</taxon>
        <taxon>Atyoidea</taxon>
        <taxon>Atyidae</taxon>
        <taxon>Halocaridina</taxon>
    </lineage>
</organism>
<keyword evidence="3" id="KW-1185">Reference proteome</keyword>
<dbReference type="EMBL" id="JAXCGZ010009941">
    <property type="protein sequence ID" value="KAK7075979.1"/>
    <property type="molecule type" value="Genomic_DNA"/>
</dbReference>
<proteinExistence type="predicted"/>
<reference evidence="2 3" key="1">
    <citation type="submission" date="2023-11" db="EMBL/GenBank/DDBJ databases">
        <title>Halocaridina rubra genome assembly.</title>
        <authorList>
            <person name="Smith C."/>
        </authorList>
    </citation>
    <scope>NUCLEOTIDE SEQUENCE [LARGE SCALE GENOMIC DNA]</scope>
    <source>
        <strain evidence="2">EP-1</strain>
        <tissue evidence="2">Whole</tissue>
    </source>
</reference>
<accession>A0AAN8XCQ5</accession>
<feature type="region of interest" description="Disordered" evidence="1">
    <location>
        <begin position="1"/>
        <end position="33"/>
    </location>
</feature>
<gene>
    <name evidence="2" type="ORF">SK128_004363</name>
</gene>
<feature type="non-terminal residue" evidence="2">
    <location>
        <position position="79"/>
    </location>
</feature>
<evidence type="ECO:0000313" key="3">
    <source>
        <dbReference type="Proteomes" id="UP001381693"/>
    </source>
</evidence>
<feature type="compositionally biased region" description="Low complexity" evidence="1">
    <location>
        <begin position="19"/>
        <end position="33"/>
    </location>
</feature>
<comment type="caution">
    <text evidence="2">The sequence shown here is derived from an EMBL/GenBank/DDBJ whole genome shotgun (WGS) entry which is preliminary data.</text>
</comment>
<name>A0AAN8XCQ5_HALRR</name>
<dbReference type="AlphaFoldDB" id="A0AAN8XCQ5"/>